<evidence type="ECO:0008006" key="5">
    <source>
        <dbReference type="Google" id="ProtNLM"/>
    </source>
</evidence>
<evidence type="ECO:0000256" key="2">
    <source>
        <dbReference type="SAM" id="MobiDB-lite"/>
    </source>
</evidence>
<dbReference type="Gene3D" id="1.25.40.10">
    <property type="entry name" value="Tetratricopeptide repeat domain"/>
    <property type="match status" value="1"/>
</dbReference>
<accession>A0A2J6QSK2</accession>
<name>A0A2J6QSK2_HYAVF</name>
<evidence type="ECO:0000313" key="3">
    <source>
        <dbReference type="EMBL" id="PMD29239.1"/>
    </source>
</evidence>
<feature type="coiled-coil region" evidence="1">
    <location>
        <begin position="448"/>
        <end position="475"/>
    </location>
</feature>
<evidence type="ECO:0000256" key="1">
    <source>
        <dbReference type="SAM" id="Coils"/>
    </source>
</evidence>
<keyword evidence="4" id="KW-1185">Reference proteome</keyword>
<feature type="compositionally biased region" description="Polar residues" evidence="2">
    <location>
        <begin position="210"/>
        <end position="224"/>
    </location>
</feature>
<dbReference type="AlphaFoldDB" id="A0A2J6QSK2"/>
<feature type="compositionally biased region" description="Basic and acidic residues" evidence="2">
    <location>
        <begin position="16"/>
        <end position="38"/>
    </location>
</feature>
<feature type="region of interest" description="Disordered" evidence="2">
    <location>
        <begin position="1"/>
        <end position="38"/>
    </location>
</feature>
<proteinExistence type="predicted"/>
<dbReference type="Pfam" id="PF13424">
    <property type="entry name" value="TPR_12"/>
    <property type="match status" value="1"/>
</dbReference>
<feature type="compositionally biased region" description="Polar residues" evidence="2">
    <location>
        <begin position="1"/>
        <end position="13"/>
    </location>
</feature>
<feature type="region of interest" description="Disordered" evidence="2">
    <location>
        <begin position="78"/>
        <end position="101"/>
    </location>
</feature>
<gene>
    <name evidence="3" type="ORF">L207DRAFT_642552</name>
</gene>
<keyword evidence="1" id="KW-0175">Coiled coil</keyword>
<feature type="region of interest" description="Disordered" evidence="2">
    <location>
        <begin position="204"/>
        <end position="235"/>
    </location>
</feature>
<dbReference type="InterPro" id="IPR011990">
    <property type="entry name" value="TPR-like_helical_dom_sf"/>
</dbReference>
<reference evidence="3 4" key="1">
    <citation type="submission" date="2016-04" db="EMBL/GenBank/DDBJ databases">
        <title>A degradative enzymes factory behind the ericoid mycorrhizal symbiosis.</title>
        <authorList>
            <consortium name="DOE Joint Genome Institute"/>
            <person name="Martino E."/>
            <person name="Morin E."/>
            <person name="Grelet G."/>
            <person name="Kuo A."/>
            <person name="Kohler A."/>
            <person name="Daghino S."/>
            <person name="Barry K."/>
            <person name="Choi C."/>
            <person name="Cichocki N."/>
            <person name="Clum A."/>
            <person name="Copeland A."/>
            <person name="Hainaut M."/>
            <person name="Haridas S."/>
            <person name="Labutti K."/>
            <person name="Lindquist E."/>
            <person name="Lipzen A."/>
            <person name="Khouja H.-R."/>
            <person name="Murat C."/>
            <person name="Ohm R."/>
            <person name="Olson A."/>
            <person name="Spatafora J."/>
            <person name="Veneault-Fourrey C."/>
            <person name="Henrissat B."/>
            <person name="Grigoriev I."/>
            <person name="Martin F."/>
            <person name="Perotto S."/>
        </authorList>
    </citation>
    <scope>NUCLEOTIDE SEQUENCE [LARGE SCALE GENOMIC DNA]</scope>
    <source>
        <strain evidence="3 4">F</strain>
    </source>
</reference>
<dbReference type="SUPFAM" id="SSF48452">
    <property type="entry name" value="TPR-like"/>
    <property type="match status" value="1"/>
</dbReference>
<evidence type="ECO:0000313" key="4">
    <source>
        <dbReference type="Proteomes" id="UP000235786"/>
    </source>
</evidence>
<sequence length="788" mass="89045">MSDNNKNAVSPSDTRPALHDAEASATEKGKGTGKADSERVVEYLRQRLATVVAAGITSPTAPDVDYVERSHFSMDLDDESGLEDWSGYSGSENGGGTGSEGAYPDLRVVSWEEQELDPAWIIDRYCSWQEDDLEDAMLEEGEGSEVNRLLSEEWRDWNEGRGRGIGIGVGSTRGMNRGADATSRDSLTMKRLARVAKTMPVFALPMRPSRSPSPAVSGASPQSESMHDRMSSSNTLVERISPVTPPIMSPGVLSPRILSDHTSVEEPRFILDLVHDNSFHATTAFLLGPDFGCDVLEMAERFHQGQLSVLENTNGIASLTSSPLPDVQDSISHPSNLDEYPVLKTLETLDISWKVFTSKAAVQKYLNTSVPPDEPWDFGICFDRGNGSQHCVVMHARGIKRTYTDHLIVREGAPAGNDVLAPGCKHLFWWCRPHPQWKEANLERRARAKVLEEHYEEAKKRIDQFKEKKAGWMRVALQESYSQLLLDHPERIRTTGKFSIHSMNIVLQLAEISELLGFMLEADDWNAELVRRRAKRLGHASIHTCHARYRHSQILYRMDEFDRARDVSRANLLALNEFDNTYPLVAKQNILECAIAMKRRRVDQALKVVEHLWSIEKNHPSDLKTREMALEILYAAHSFKREYSDAEGYKRKQIEMYEAGYGTLRQKGQCYYQLAVCLRRQERFLEGVEAAKKAISIFKECLGAADEDMFDATQLLGNCLFDLKDWNKARFYIDKAVKGYTATLGSEADKTEKARETLRVLEKNAQIKQGLAERLVQQAEKNKRKRKF</sequence>
<dbReference type="EMBL" id="KZ613976">
    <property type="protein sequence ID" value="PMD29239.1"/>
    <property type="molecule type" value="Genomic_DNA"/>
</dbReference>
<dbReference type="Proteomes" id="UP000235786">
    <property type="component" value="Unassembled WGS sequence"/>
</dbReference>
<dbReference type="SMART" id="SM00028">
    <property type="entry name" value="TPR"/>
    <property type="match status" value="2"/>
</dbReference>
<organism evidence="3 4">
    <name type="scientific">Hyaloscypha variabilis (strain UAMH 11265 / GT02V1 / F)</name>
    <name type="common">Meliniomyces variabilis</name>
    <dbReference type="NCBI Taxonomy" id="1149755"/>
    <lineage>
        <taxon>Eukaryota</taxon>
        <taxon>Fungi</taxon>
        <taxon>Dikarya</taxon>
        <taxon>Ascomycota</taxon>
        <taxon>Pezizomycotina</taxon>
        <taxon>Leotiomycetes</taxon>
        <taxon>Helotiales</taxon>
        <taxon>Hyaloscyphaceae</taxon>
        <taxon>Hyaloscypha</taxon>
        <taxon>Hyaloscypha variabilis</taxon>
    </lineage>
</organism>
<protein>
    <recommendedName>
        <fullName evidence="5">TPR-like protein</fullName>
    </recommendedName>
</protein>
<dbReference type="OrthoDB" id="3522637at2759"/>
<dbReference type="InterPro" id="IPR019734">
    <property type="entry name" value="TPR_rpt"/>
</dbReference>